<protein>
    <submittedName>
        <fullName evidence="3">Response regulator</fullName>
    </submittedName>
</protein>
<sequence>MMTYRPLLIYLADDDHEDSMLFEEALTEIDSKICIETFDNGVTLMDALLNSHNALPDAIYLDLNMPLMNGEECVEDIRNEPKFSKIPIVIYSTYIDNEMAERLREKGANWYLIKPNTFTELRNLLGKSLDYVYTDLQKTSDSQFIISTTN</sequence>
<dbReference type="GO" id="GO:0000160">
    <property type="term" value="P:phosphorelay signal transduction system"/>
    <property type="evidence" value="ECO:0007669"/>
    <property type="project" value="InterPro"/>
</dbReference>
<dbReference type="RefSeq" id="WP_073247293.1">
    <property type="nucleotide sequence ID" value="NZ_BJNP01000038.1"/>
</dbReference>
<proteinExistence type="predicted"/>
<dbReference type="Proteomes" id="UP000316775">
    <property type="component" value="Unassembled WGS sequence"/>
</dbReference>
<evidence type="ECO:0000313" key="4">
    <source>
        <dbReference type="Proteomes" id="UP000316775"/>
    </source>
</evidence>
<feature type="modified residue" description="4-aspartylphosphate" evidence="1">
    <location>
        <position position="62"/>
    </location>
</feature>
<evidence type="ECO:0000313" key="3">
    <source>
        <dbReference type="EMBL" id="GEC73282.1"/>
    </source>
</evidence>
<name>A0A4Y4B1K8_9FLAO</name>
<dbReference type="InterPro" id="IPR011006">
    <property type="entry name" value="CheY-like_superfamily"/>
</dbReference>
<dbReference type="STRING" id="983.SAMN05443543_11631"/>
<dbReference type="InterPro" id="IPR052893">
    <property type="entry name" value="TCS_response_regulator"/>
</dbReference>
<dbReference type="InterPro" id="IPR001789">
    <property type="entry name" value="Sig_transdc_resp-reg_receiver"/>
</dbReference>
<accession>A0A4Y4B1K8</accession>
<organism evidence="3 4">
    <name type="scientific">Flavobacterium flevense</name>
    <dbReference type="NCBI Taxonomy" id="983"/>
    <lineage>
        <taxon>Bacteria</taxon>
        <taxon>Pseudomonadati</taxon>
        <taxon>Bacteroidota</taxon>
        <taxon>Flavobacteriia</taxon>
        <taxon>Flavobacteriales</taxon>
        <taxon>Flavobacteriaceae</taxon>
        <taxon>Flavobacterium</taxon>
    </lineage>
</organism>
<reference evidence="3 4" key="1">
    <citation type="submission" date="2019-06" db="EMBL/GenBank/DDBJ databases">
        <title>Whole genome shotgun sequence of Flavobacterium flevense NBRC 14960.</title>
        <authorList>
            <person name="Hosoyama A."/>
            <person name="Uohara A."/>
            <person name="Ohji S."/>
            <person name="Ichikawa N."/>
        </authorList>
    </citation>
    <scope>NUCLEOTIDE SEQUENCE [LARGE SCALE GENOMIC DNA]</scope>
    <source>
        <strain evidence="3 4">NBRC 14960</strain>
    </source>
</reference>
<dbReference type="OrthoDB" id="7631574at2"/>
<dbReference type="PANTHER" id="PTHR44520">
    <property type="entry name" value="RESPONSE REGULATOR RCP1-RELATED"/>
    <property type="match status" value="1"/>
</dbReference>
<dbReference type="SUPFAM" id="SSF52172">
    <property type="entry name" value="CheY-like"/>
    <property type="match status" value="1"/>
</dbReference>
<keyword evidence="1" id="KW-0597">Phosphoprotein</keyword>
<dbReference type="Pfam" id="PF00072">
    <property type="entry name" value="Response_reg"/>
    <property type="match status" value="1"/>
</dbReference>
<keyword evidence="4" id="KW-1185">Reference proteome</keyword>
<dbReference type="PROSITE" id="PS50110">
    <property type="entry name" value="RESPONSE_REGULATORY"/>
    <property type="match status" value="1"/>
</dbReference>
<dbReference type="Gene3D" id="3.40.50.2300">
    <property type="match status" value="1"/>
</dbReference>
<feature type="domain" description="Response regulatory" evidence="2">
    <location>
        <begin position="8"/>
        <end position="129"/>
    </location>
</feature>
<dbReference type="EMBL" id="BJNP01000038">
    <property type="protein sequence ID" value="GEC73282.1"/>
    <property type="molecule type" value="Genomic_DNA"/>
</dbReference>
<evidence type="ECO:0000259" key="2">
    <source>
        <dbReference type="PROSITE" id="PS50110"/>
    </source>
</evidence>
<evidence type="ECO:0000256" key="1">
    <source>
        <dbReference type="PROSITE-ProRule" id="PRU00169"/>
    </source>
</evidence>
<dbReference type="AlphaFoldDB" id="A0A4Y4B1K8"/>
<gene>
    <name evidence="3" type="ORF">FFL01_28210</name>
</gene>
<dbReference type="SMART" id="SM00448">
    <property type="entry name" value="REC"/>
    <property type="match status" value="1"/>
</dbReference>
<dbReference type="PANTHER" id="PTHR44520:SF2">
    <property type="entry name" value="RESPONSE REGULATOR RCP1"/>
    <property type="match status" value="1"/>
</dbReference>
<comment type="caution">
    <text evidence="3">The sequence shown here is derived from an EMBL/GenBank/DDBJ whole genome shotgun (WGS) entry which is preliminary data.</text>
</comment>